<evidence type="ECO:0000256" key="1">
    <source>
        <dbReference type="SAM" id="SignalP"/>
    </source>
</evidence>
<gene>
    <name evidence="2" type="ORF">GA0070614_1014</name>
</gene>
<evidence type="ECO:0008006" key="4">
    <source>
        <dbReference type="Google" id="ProtNLM"/>
    </source>
</evidence>
<feature type="signal peptide" evidence="1">
    <location>
        <begin position="1"/>
        <end position="23"/>
    </location>
</feature>
<keyword evidence="3" id="KW-1185">Reference proteome</keyword>
<evidence type="ECO:0000313" key="3">
    <source>
        <dbReference type="Proteomes" id="UP000198215"/>
    </source>
</evidence>
<proteinExistence type="predicted"/>
<reference evidence="3" key="1">
    <citation type="submission" date="2016-06" db="EMBL/GenBank/DDBJ databases">
        <authorList>
            <person name="Varghese N."/>
            <person name="Submissions Spin"/>
        </authorList>
    </citation>
    <scope>NUCLEOTIDE SEQUENCE [LARGE SCALE GENOMIC DNA]</scope>
    <source>
        <strain evidence="3">DSM 45161</strain>
    </source>
</reference>
<dbReference type="EMBL" id="LT607753">
    <property type="protein sequence ID" value="SCG42802.1"/>
    <property type="molecule type" value="Genomic_DNA"/>
</dbReference>
<dbReference type="RefSeq" id="WP_088974860.1">
    <property type="nucleotide sequence ID" value="NZ_LT607753.1"/>
</dbReference>
<name>A0A1C5H9U8_9ACTN</name>
<evidence type="ECO:0000313" key="2">
    <source>
        <dbReference type="EMBL" id="SCG42802.1"/>
    </source>
</evidence>
<sequence>MSRRRALLLAGLAVLLVVLFAVATGTGRGDRGDPGDAGAVRWLGRLAGGGAVVDPATVRADCDREGDTLRVVGGCVLRVADPGGLRTLVLRGPGRFTVTAPAPGDADLTVRDEVEPGDDGQAVARIAVDAATEIAVSCPGGAPCVVTIATS</sequence>
<keyword evidence="1" id="KW-0732">Signal</keyword>
<dbReference type="AlphaFoldDB" id="A0A1C5H9U8"/>
<organism evidence="2 3">
    <name type="scientific">Micromonospora coxensis</name>
    <dbReference type="NCBI Taxonomy" id="356852"/>
    <lineage>
        <taxon>Bacteria</taxon>
        <taxon>Bacillati</taxon>
        <taxon>Actinomycetota</taxon>
        <taxon>Actinomycetes</taxon>
        <taxon>Micromonosporales</taxon>
        <taxon>Micromonosporaceae</taxon>
        <taxon>Micromonospora</taxon>
    </lineage>
</organism>
<dbReference type="Proteomes" id="UP000198215">
    <property type="component" value="Chromosome I"/>
</dbReference>
<dbReference type="OrthoDB" id="3405151at2"/>
<protein>
    <recommendedName>
        <fullName evidence="4">DUF4333 domain-containing protein</fullName>
    </recommendedName>
</protein>
<feature type="chain" id="PRO_5008717499" description="DUF4333 domain-containing protein" evidence="1">
    <location>
        <begin position="24"/>
        <end position="151"/>
    </location>
</feature>
<accession>A0A1C5H9U8</accession>